<comment type="caution">
    <text evidence="2">The sequence shown here is derived from an EMBL/GenBank/DDBJ whole genome shotgun (WGS) entry which is preliminary data.</text>
</comment>
<dbReference type="Pfam" id="PF05016">
    <property type="entry name" value="ParE_toxin"/>
    <property type="match status" value="1"/>
</dbReference>
<keyword evidence="1" id="KW-1277">Toxin-antitoxin system</keyword>
<organism evidence="2 3">
    <name type="scientific">Thauera phenylacetica B4P</name>
    <dbReference type="NCBI Taxonomy" id="1234382"/>
    <lineage>
        <taxon>Bacteria</taxon>
        <taxon>Pseudomonadati</taxon>
        <taxon>Pseudomonadota</taxon>
        <taxon>Betaproteobacteria</taxon>
        <taxon>Rhodocyclales</taxon>
        <taxon>Zoogloeaceae</taxon>
        <taxon>Thauera</taxon>
    </lineage>
</organism>
<reference evidence="2 3" key="1">
    <citation type="submission" date="2012-09" db="EMBL/GenBank/DDBJ databases">
        <title>Draft Genome Sequences of 6 Strains from Genus Thauera.</title>
        <authorList>
            <person name="Liu B."/>
            <person name="Shapleigh J.P."/>
            <person name="Frostegard A.H."/>
        </authorList>
    </citation>
    <scope>NUCLEOTIDE SEQUENCE [LARGE SCALE GENOMIC DNA]</scope>
    <source>
        <strain evidence="2 3">B4P</strain>
    </source>
</reference>
<gene>
    <name evidence="2" type="ORF">C667_06099</name>
</gene>
<name>N6Z2B0_9RHOO</name>
<evidence type="ECO:0000313" key="2">
    <source>
        <dbReference type="EMBL" id="ENO98010.1"/>
    </source>
</evidence>
<dbReference type="Gene3D" id="3.30.2310.20">
    <property type="entry name" value="RelE-like"/>
    <property type="match status" value="1"/>
</dbReference>
<dbReference type="Proteomes" id="UP000013047">
    <property type="component" value="Unassembled WGS sequence"/>
</dbReference>
<dbReference type="InterPro" id="IPR035093">
    <property type="entry name" value="RelE/ParE_toxin_dom_sf"/>
</dbReference>
<keyword evidence="3" id="KW-1185">Reference proteome</keyword>
<evidence type="ECO:0008006" key="4">
    <source>
        <dbReference type="Google" id="ProtNLM"/>
    </source>
</evidence>
<dbReference type="AlphaFoldDB" id="N6Z2B0"/>
<dbReference type="InterPro" id="IPR007712">
    <property type="entry name" value="RelE/ParE_toxin"/>
</dbReference>
<evidence type="ECO:0000313" key="3">
    <source>
        <dbReference type="Proteomes" id="UP000013047"/>
    </source>
</evidence>
<accession>N6Z2B0</accession>
<dbReference type="EMBL" id="AMXF01000025">
    <property type="protein sequence ID" value="ENO98010.1"/>
    <property type="molecule type" value="Genomic_DNA"/>
</dbReference>
<protein>
    <recommendedName>
        <fullName evidence="4">Plasmid stabilization system</fullName>
    </recommendedName>
</protein>
<dbReference type="RefSeq" id="WP_004358502.1">
    <property type="nucleotide sequence ID" value="NZ_AMXF01000025.1"/>
</dbReference>
<dbReference type="OrthoDB" id="276174at2"/>
<evidence type="ECO:0000256" key="1">
    <source>
        <dbReference type="ARBA" id="ARBA00022649"/>
    </source>
</evidence>
<proteinExistence type="predicted"/>
<sequence length="108" mass="12450">MKPLAWRPQARIDRQKEVRHYRDHAGPSVAQRLVDASWKALEQVRRDPAIGSPRIGELIEIPGLRSWRVAAFPLIWFYFERADCIDVVRLLGERQDILSIFGEEGGVT</sequence>